<protein>
    <submittedName>
        <fullName evidence="2">Uncharacterized protein</fullName>
    </submittedName>
</protein>
<reference evidence="2" key="1">
    <citation type="submission" date="2023-05" db="EMBL/GenBank/DDBJ databases">
        <title>Nepenthes gracilis genome sequencing.</title>
        <authorList>
            <person name="Fukushima K."/>
        </authorList>
    </citation>
    <scope>NUCLEOTIDE SEQUENCE</scope>
    <source>
        <strain evidence="2">SING2019-196</strain>
    </source>
</reference>
<accession>A0AAD3S9S8</accession>
<gene>
    <name evidence="2" type="ORF">Nepgr_008871</name>
</gene>
<dbReference type="Proteomes" id="UP001279734">
    <property type="component" value="Unassembled WGS sequence"/>
</dbReference>
<evidence type="ECO:0000256" key="1">
    <source>
        <dbReference type="SAM" id="Phobius"/>
    </source>
</evidence>
<sequence>MSVPSVISTTTVALIMAFFVIIAFSPVDLWKSIISNGSNLHAYSMSVVQLRTRVAGTFHVETALDNSLSGFSSRRPANITMLLRKSAKSGSAGELEDGLARARSAIRRAAAWNPNRSLTVLGNDFPTASASFIYRNPRAFYQ</sequence>
<dbReference type="AlphaFoldDB" id="A0AAD3S9S8"/>
<keyword evidence="1" id="KW-1133">Transmembrane helix</keyword>
<name>A0AAD3S9S8_NEPGR</name>
<keyword evidence="3" id="KW-1185">Reference proteome</keyword>
<dbReference type="EMBL" id="BSYO01000007">
    <property type="protein sequence ID" value="GMH07031.1"/>
    <property type="molecule type" value="Genomic_DNA"/>
</dbReference>
<comment type="caution">
    <text evidence="2">The sequence shown here is derived from an EMBL/GenBank/DDBJ whole genome shotgun (WGS) entry which is preliminary data.</text>
</comment>
<evidence type="ECO:0000313" key="3">
    <source>
        <dbReference type="Proteomes" id="UP001279734"/>
    </source>
</evidence>
<keyword evidence="1" id="KW-0812">Transmembrane</keyword>
<feature type="transmembrane region" description="Helical" evidence="1">
    <location>
        <begin position="6"/>
        <end position="24"/>
    </location>
</feature>
<evidence type="ECO:0000313" key="2">
    <source>
        <dbReference type="EMBL" id="GMH07031.1"/>
    </source>
</evidence>
<proteinExistence type="predicted"/>
<keyword evidence="1" id="KW-0472">Membrane</keyword>
<organism evidence="2 3">
    <name type="scientific">Nepenthes gracilis</name>
    <name type="common">Slender pitcher plant</name>
    <dbReference type="NCBI Taxonomy" id="150966"/>
    <lineage>
        <taxon>Eukaryota</taxon>
        <taxon>Viridiplantae</taxon>
        <taxon>Streptophyta</taxon>
        <taxon>Embryophyta</taxon>
        <taxon>Tracheophyta</taxon>
        <taxon>Spermatophyta</taxon>
        <taxon>Magnoliopsida</taxon>
        <taxon>eudicotyledons</taxon>
        <taxon>Gunneridae</taxon>
        <taxon>Pentapetalae</taxon>
        <taxon>Caryophyllales</taxon>
        <taxon>Nepenthaceae</taxon>
        <taxon>Nepenthes</taxon>
    </lineage>
</organism>